<dbReference type="NCBIfam" id="TIGR03177">
    <property type="entry name" value="pilus_cpaB"/>
    <property type="match status" value="1"/>
</dbReference>
<proteinExistence type="predicted"/>
<accession>A0ABV7K3M8</accession>
<keyword evidence="3" id="KW-1185">Reference proteome</keyword>
<dbReference type="InterPro" id="IPR017592">
    <property type="entry name" value="Pilus_assmbl_Flp-typ_CpaB"/>
</dbReference>
<dbReference type="Pfam" id="PF16976">
    <property type="entry name" value="RcpC"/>
    <property type="match status" value="1"/>
</dbReference>
<dbReference type="InterPro" id="IPR013974">
    <property type="entry name" value="SAF"/>
</dbReference>
<dbReference type="RefSeq" id="WP_378217992.1">
    <property type="nucleotide sequence ID" value="NZ_JBHRTK010000001.1"/>
</dbReference>
<gene>
    <name evidence="2" type="primary">cpaB</name>
    <name evidence="2" type="ORF">ACFOHJ_02170</name>
</gene>
<comment type="caution">
    <text evidence="2">The sequence shown here is derived from an EMBL/GenBank/DDBJ whole genome shotgun (WGS) entry which is preliminary data.</text>
</comment>
<protein>
    <submittedName>
        <fullName evidence="2">Flp pilus assembly protein CpaB</fullName>
    </submittedName>
</protein>
<reference evidence="3" key="1">
    <citation type="journal article" date="2019" name="Int. J. Syst. Evol. Microbiol.">
        <title>The Global Catalogue of Microorganisms (GCM) 10K type strain sequencing project: providing services to taxonomists for standard genome sequencing and annotation.</title>
        <authorList>
            <consortium name="The Broad Institute Genomics Platform"/>
            <consortium name="The Broad Institute Genome Sequencing Center for Infectious Disease"/>
            <person name="Wu L."/>
            <person name="Ma J."/>
        </authorList>
    </citation>
    <scope>NUCLEOTIDE SEQUENCE [LARGE SCALE GENOMIC DNA]</scope>
    <source>
        <strain evidence="3">KCTC 52165</strain>
    </source>
</reference>
<evidence type="ECO:0000313" key="3">
    <source>
        <dbReference type="Proteomes" id="UP001595583"/>
    </source>
</evidence>
<dbReference type="InterPro" id="IPR031571">
    <property type="entry name" value="RcpC_dom"/>
</dbReference>
<dbReference type="EMBL" id="JBHRTK010000001">
    <property type="protein sequence ID" value="MFC3205005.1"/>
    <property type="molecule type" value="Genomic_DNA"/>
</dbReference>
<sequence length="343" mass="36348">MKFSTIASLVLSVVLAGAAVLGVRGYLRDQATAFAANVRPDATKAKNTIVVAMQPLRFGQIIEPMSLKVIDWPADTIPEGAFHTVEELTGDSSKPRYVMSAIEQSEPVLATKITGPGQRATLSAALAPGMKAVSIRVNDVLGVAGFVLPGDRVDIMLTRQVEAQGDARKDGVTDVLLQGVKVLAVDQLADDRSDKPAVSKSVTLEVSTAEAQKLTLAATIGTLSLALRNVGSAEVEPVPAISLADLGGSMAAAALDDAKKQTDREERIADVEHLVRKVGETVDQKVGDFDERLNQLKQKMDDPKSLLDAAPATVAIEPSRSVTVGVGVYRNAERQEYQVKATN</sequence>
<dbReference type="SMART" id="SM00858">
    <property type="entry name" value="SAF"/>
    <property type="match status" value="1"/>
</dbReference>
<dbReference type="Proteomes" id="UP001595583">
    <property type="component" value="Unassembled WGS sequence"/>
</dbReference>
<dbReference type="CDD" id="cd11614">
    <property type="entry name" value="SAF_CpaB_FlgA_like"/>
    <property type="match status" value="1"/>
</dbReference>
<evidence type="ECO:0000313" key="2">
    <source>
        <dbReference type="EMBL" id="MFC3205005.1"/>
    </source>
</evidence>
<feature type="domain" description="SAF" evidence="1">
    <location>
        <begin position="47"/>
        <end position="114"/>
    </location>
</feature>
<evidence type="ECO:0000259" key="1">
    <source>
        <dbReference type="SMART" id="SM00858"/>
    </source>
</evidence>
<organism evidence="2 3">
    <name type="scientific">Aquamicrobium soli</name>
    <dbReference type="NCBI Taxonomy" id="1811518"/>
    <lineage>
        <taxon>Bacteria</taxon>
        <taxon>Pseudomonadati</taxon>
        <taxon>Pseudomonadota</taxon>
        <taxon>Alphaproteobacteria</taxon>
        <taxon>Hyphomicrobiales</taxon>
        <taxon>Phyllobacteriaceae</taxon>
        <taxon>Aquamicrobium</taxon>
    </lineage>
</organism>
<name>A0ABV7K3M8_9HYPH</name>